<dbReference type="SMART" id="SM01040">
    <property type="entry name" value="Bro-N"/>
    <property type="match status" value="1"/>
</dbReference>
<comment type="caution">
    <text evidence="2">The sequence shown here is derived from an EMBL/GenBank/DDBJ whole genome shotgun (WGS) entry which is preliminary data.</text>
</comment>
<evidence type="ECO:0000313" key="3">
    <source>
        <dbReference type="Proteomes" id="UP000240811"/>
    </source>
</evidence>
<gene>
    <name evidence="2" type="ORF">C4617_05070</name>
</gene>
<organism evidence="2 3">
    <name type="scientific">Candidatus Liberibacter europaeus</name>
    <dbReference type="NCBI Taxonomy" id="744859"/>
    <lineage>
        <taxon>Bacteria</taxon>
        <taxon>Pseudomonadati</taxon>
        <taxon>Pseudomonadota</taxon>
        <taxon>Alphaproteobacteria</taxon>
        <taxon>Hyphomicrobiales</taxon>
        <taxon>Rhizobiaceae</taxon>
        <taxon>Liberibacter</taxon>
    </lineage>
</organism>
<evidence type="ECO:0000259" key="1">
    <source>
        <dbReference type="PROSITE" id="PS51750"/>
    </source>
</evidence>
<dbReference type="AlphaFoldDB" id="A0A2T4VWI7"/>
<name>A0A2T4VWI7_9HYPH</name>
<sequence length="159" mass="19266">MEIKRRERKPPKGWVKSKVRTTMFKGELWFVARDVEMILDGKIVSNLVRDYCEGDRFYQDFFDDNVGWRRMRIINRAELYRLIARCKTPKAKEFSDYLFRVVLPTHLKRFPLPFETIEGNPVKQFSYPFPFKKVMRRDPIMKNEYHRKPKHETSALQTT</sequence>
<dbReference type="InterPro" id="IPR003497">
    <property type="entry name" value="BRO_N_domain"/>
</dbReference>
<evidence type="ECO:0000313" key="2">
    <source>
        <dbReference type="EMBL" id="PTL86139.1"/>
    </source>
</evidence>
<dbReference type="Proteomes" id="UP000240811">
    <property type="component" value="Unassembled WGS sequence"/>
</dbReference>
<dbReference type="EMBL" id="PSQJ01000007">
    <property type="protein sequence ID" value="PTL86139.1"/>
    <property type="molecule type" value="Genomic_DNA"/>
</dbReference>
<dbReference type="PROSITE" id="PS51750">
    <property type="entry name" value="BRO_N"/>
    <property type="match status" value="1"/>
</dbReference>
<proteinExistence type="predicted"/>
<accession>A0A2T4VWI7</accession>
<feature type="domain" description="Bro-N" evidence="1">
    <location>
        <begin position="12"/>
        <end position="110"/>
    </location>
</feature>
<reference evidence="3" key="1">
    <citation type="submission" date="2018-02" db="EMBL/GenBank/DDBJ databases">
        <title>Genome sequence of Candidatus Liberibacter europaeus.</title>
        <authorList>
            <person name="Frampton R.A."/>
            <person name="Thompson S.M."/>
            <person name="David C."/>
            <person name="Addison S.M."/>
            <person name="Smith G.R."/>
        </authorList>
    </citation>
    <scope>NUCLEOTIDE SEQUENCE [LARGE SCALE GENOMIC DNA]</scope>
</reference>
<dbReference type="Pfam" id="PF02498">
    <property type="entry name" value="Bro-N"/>
    <property type="match status" value="1"/>
</dbReference>
<protein>
    <recommendedName>
        <fullName evidence="1">Bro-N domain-containing protein</fullName>
    </recommendedName>
</protein>